<dbReference type="InterPro" id="IPR012677">
    <property type="entry name" value="Nucleotide-bd_a/b_plait_sf"/>
</dbReference>
<accession>A0A2H1BT31</accession>
<comment type="subunit">
    <text evidence="4">Part of the activated spliceosome B/catalytic step 1 spliceosome, one of the forms of the spliceosome which has a well-formed active site but still cannot catalyze the branching reaction and is composed of at least 52 proteins, the U2, U5 and U6 snRNAs and the pre-mRNA. Component of the minor spliceosome, which splices U12-type introns.</text>
</comment>
<dbReference type="Pfam" id="PF00076">
    <property type="entry name" value="RRM_1"/>
    <property type="match status" value="1"/>
</dbReference>
<comment type="similarity">
    <text evidence="3">Belongs to the IST3 family.</text>
</comment>
<feature type="compositionally biased region" description="Basic and acidic residues" evidence="7">
    <location>
        <begin position="171"/>
        <end position="217"/>
    </location>
</feature>
<evidence type="ECO:0000256" key="3">
    <source>
        <dbReference type="ARBA" id="ARBA00061455"/>
    </source>
</evidence>
<sequence>MNPLTNTKNQNILNERELRLGYTSTLSSWHMQYKKSAWIFVGGLNYELTEGDLICVFSQYGEIVNINLVRDRKTGQSKGFAFLCYEDQRSTVLATDNLNGIKLAGRIIRVDHVEQYKVPKDGTLDVGGSKRKPKKDATVPEDPDAVAAFVREHGCGPEVVEQLKKVQKEQKELAEKAEREKVNRSPSKIPDHPRLPIRSERKRSPPDDREPHSDRPSSHSVKRRSPSWSPPHKRRGSPSRPVVDSSRKYRDGSTDLSPHEKRGSEIGPFRSVCESVNSPPRRRQTEDFSPHRSRIPSRFPPREGRNQMLSPPDGNREPPLSPPRRRHDVTPSSHRRVQFSPSPPRRRRGLSPPPRQRRGVTPSPHHQMQISPSPPRRRRERSPSPPRRRRGSTPSPPRQERVVVRSPRARNERTNSAPRIKQESPFNEPRRKAERQR</sequence>
<dbReference type="GO" id="GO:0003723">
    <property type="term" value="F:RNA binding"/>
    <property type="evidence" value="ECO:0007669"/>
    <property type="project" value="UniProtKB-UniRule"/>
</dbReference>
<dbReference type="PANTHER" id="PTHR45880">
    <property type="entry name" value="RNA-BINDING MOTIF PROTEIN, X-LINKED 2"/>
    <property type="match status" value="1"/>
</dbReference>
<reference evidence="9" key="1">
    <citation type="submission" date="2019-03" db="EMBL/GenBank/DDBJ databases">
        <title>Improved annotation for the trematode Fasciola hepatica.</title>
        <authorList>
            <person name="Choi Y.-J."/>
            <person name="Martin J."/>
            <person name="Mitreva M."/>
        </authorList>
    </citation>
    <scope>NUCLEOTIDE SEQUENCE [LARGE SCALE GENOMIC DNA]</scope>
</reference>
<feature type="compositionally biased region" description="Basic residues" evidence="7">
    <location>
        <begin position="375"/>
        <end position="391"/>
    </location>
</feature>
<feature type="domain" description="RRM" evidence="8">
    <location>
        <begin position="37"/>
        <end position="115"/>
    </location>
</feature>
<dbReference type="Gene3D" id="3.30.70.330">
    <property type="match status" value="1"/>
</dbReference>
<evidence type="ECO:0000256" key="5">
    <source>
        <dbReference type="ARBA" id="ARBA00074390"/>
    </source>
</evidence>
<dbReference type="SMART" id="SM00360">
    <property type="entry name" value="RRM"/>
    <property type="match status" value="1"/>
</dbReference>
<dbReference type="FunFam" id="3.30.70.330:FF:000218">
    <property type="entry name" value="RNA-binding motif protein, X-linked 2"/>
    <property type="match status" value="1"/>
</dbReference>
<evidence type="ECO:0000256" key="4">
    <source>
        <dbReference type="ARBA" id="ARBA00064744"/>
    </source>
</evidence>
<gene>
    <name evidence="9" type="ORF">D915_010580</name>
</gene>
<dbReference type="GO" id="GO:0000398">
    <property type="term" value="P:mRNA splicing, via spliceosome"/>
    <property type="evidence" value="ECO:0007669"/>
    <property type="project" value="InterPro"/>
</dbReference>
<evidence type="ECO:0000313" key="9">
    <source>
        <dbReference type="EMBL" id="THD18811.1"/>
    </source>
</evidence>
<feature type="compositionally biased region" description="Basic and acidic residues" evidence="7">
    <location>
        <begin position="428"/>
        <end position="437"/>
    </location>
</feature>
<dbReference type="SUPFAM" id="SSF54928">
    <property type="entry name" value="RNA-binding domain, RBD"/>
    <property type="match status" value="1"/>
</dbReference>
<dbReference type="InterPro" id="IPR035979">
    <property type="entry name" value="RBD_domain_sf"/>
</dbReference>
<evidence type="ECO:0000256" key="2">
    <source>
        <dbReference type="ARBA" id="ARBA00053249"/>
    </source>
</evidence>
<feature type="compositionally biased region" description="Basic and acidic residues" evidence="7">
    <location>
        <begin position="398"/>
        <end position="413"/>
    </location>
</feature>
<dbReference type="Proteomes" id="UP000230066">
    <property type="component" value="Unassembled WGS sequence"/>
</dbReference>
<name>A0A2H1BT31_FASHE</name>
<dbReference type="GO" id="GO:0005654">
    <property type="term" value="C:nucleoplasm"/>
    <property type="evidence" value="ECO:0007669"/>
    <property type="project" value="UniProtKB-ARBA"/>
</dbReference>
<dbReference type="EMBL" id="JXXN02008426">
    <property type="protein sequence ID" value="THD18811.1"/>
    <property type="molecule type" value="Genomic_DNA"/>
</dbReference>
<evidence type="ECO:0000256" key="1">
    <source>
        <dbReference type="ARBA" id="ARBA00022884"/>
    </source>
</evidence>
<comment type="function">
    <text evidence="2">Involved in pre-mRNA splicing as component of the activated spliceosome. As a component of the minor spliceosome, involved in the splicing of U12-type introns in pre-mRNAs.</text>
</comment>
<feature type="compositionally biased region" description="Basic residues" evidence="7">
    <location>
        <begin position="220"/>
        <end position="237"/>
    </location>
</feature>
<dbReference type="InterPro" id="IPR051847">
    <property type="entry name" value="RNA_proc/Spliceosome_comp"/>
</dbReference>
<comment type="caution">
    <text evidence="9">The sequence shown here is derived from an EMBL/GenBank/DDBJ whole genome shotgun (WGS) entry which is preliminary data.</text>
</comment>
<dbReference type="CDD" id="cd12411">
    <property type="entry name" value="RRM_ist3_like"/>
    <property type="match status" value="1"/>
</dbReference>
<dbReference type="PANTHER" id="PTHR45880:SF1">
    <property type="entry name" value="RNA-BINDING MOTIF PROTEIN, X-LINKED 2"/>
    <property type="match status" value="1"/>
</dbReference>
<dbReference type="InterPro" id="IPR000504">
    <property type="entry name" value="RRM_dom"/>
</dbReference>
<dbReference type="InterPro" id="IPR045844">
    <property type="entry name" value="RRM_Ist3-like"/>
</dbReference>
<evidence type="ECO:0000259" key="8">
    <source>
        <dbReference type="PROSITE" id="PS50102"/>
    </source>
</evidence>
<keyword evidence="10" id="KW-1185">Reference proteome</keyword>
<evidence type="ECO:0000256" key="7">
    <source>
        <dbReference type="SAM" id="MobiDB-lite"/>
    </source>
</evidence>
<feature type="region of interest" description="Disordered" evidence="7">
    <location>
        <begin position="121"/>
        <end position="141"/>
    </location>
</feature>
<feature type="compositionally biased region" description="Basic residues" evidence="7">
    <location>
        <begin position="323"/>
        <end position="337"/>
    </location>
</feature>
<keyword evidence="1 6" id="KW-0694">RNA-binding</keyword>
<dbReference type="GO" id="GO:0071013">
    <property type="term" value="C:catalytic step 2 spliceosome"/>
    <property type="evidence" value="ECO:0007669"/>
    <property type="project" value="TreeGrafter"/>
</dbReference>
<dbReference type="GO" id="GO:0005686">
    <property type="term" value="C:U2 snRNP"/>
    <property type="evidence" value="ECO:0007669"/>
    <property type="project" value="TreeGrafter"/>
</dbReference>
<dbReference type="AlphaFoldDB" id="A0A2H1BT31"/>
<organism evidence="9 10">
    <name type="scientific">Fasciola hepatica</name>
    <name type="common">Liver fluke</name>
    <dbReference type="NCBI Taxonomy" id="6192"/>
    <lineage>
        <taxon>Eukaryota</taxon>
        <taxon>Metazoa</taxon>
        <taxon>Spiralia</taxon>
        <taxon>Lophotrochozoa</taxon>
        <taxon>Platyhelminthes</taxon>
        <taxon>Trematoda</taxon>
        <taxon>Digenea</taxon>
        <taxon>Plagiorchiida</taxon>
        <taxon>Echinostomata</taxon>
        <taxon>Echinostomatoidea</taxon>
        <taxon>Fasciolidae</taxon>
        <taxon>Fasciola</taxon>
    </lineage>
</organism>
<feature type="region of interest" description="Disordered" evidence="7">
    <location>
        <begin position="171"/>
        <end position="437"/>
    </location>
</feature>
<proteinExistence type="inferred from homology"/>
<evidence type="ECO:0000256" key="6">
    <source>
        <dbReference type="PROSITE-ProRule" id="PRU00176"/>
    </source>
</evidence>
<evidence type="ECO:0000313" key="10">
    <source>
        <dbReference type="Proteomes" id="UP000230066"/>
    </source>
</evidence>
<dbReference type="GO" id="GO:0071011">
    <property type="term" value="C:precatalytic spliceosome"/>
    <property type="evidence" value="ECO:0007669"/>
    <property type="project" value="TreeGrafter"/>
</dbReference>
<feature type="compositionally biased region" description="Basic and acidic residues" evidence="7">
    <location>
        <begin position="245"/>
        <end position="264"/>
    </location>
</feature>
<protein>
    <recommendedName>
        <fullName evidence="5">RNA-binding motif protein, X-linked 2</fullName>
    </recommendedName>
</protein>
<dbReference type="PROSITE" id="PS50102">
    <property type="entry name" value="RRM"/>
    <property type="match status" value="1"/>
</dbReference>